<dbReference type="InterPro" id="IPR016024">
    <property type="entry name" value="ARM-type_fold"/>
</dbReference>
<reference evidence="1 2" key="1">
    <citation type="submission" date="2015-09" db="EMBL/GenBank/DDBJ databases">
        <authorList>
            <consortium name="Pathogen Informatics"/>
        </authorList>
    </citation>
    <scope>NUCLEOTIDE SEQUENCE [LARGE SCALE GENOMIC DNA]</scope>
    <source>
        <strain evidence="1 2">2789STDY5834942</strain>
    </source>
</reference>
<name>A0A174PMS3_BACUN</name>
<organism evidence="1 2">
    <name type="scientific">Bacteroides uniformis</name>
    <dbReference type="NCBI Taxonomy" id="820"/>
    <lineage>
        <taxon>Bacteria</taxon>
        <taxon>Pseudomonadati</taxon>
        <taxon>Bacteroidota</taxon>
        <taxon>Bacteroidia</taxon>
        <taxon>Bacteroidales</taxon>
        <taxon>Bacteroidaceae</taxon>
        <taxon>Bacteroides</taxon>
    </lineage>
</organism>
<evidence type="ECO:0000313" key="2">
    <source>
        <dbReference type="Proteomes" id="UP000095788"/>
    </source>
</evidence>
<dbReference type="RefSeq" id="WP_057279583.1">
    <property type="nucleotide sequence ID" value="NZ_CZBF01000002.1"/>
</dbReference>
<protein>
    <submittedName>
        <fullName evidence="1">Uncharacterized protein</fullName>
    </submittedName>
</protein>
<sequence length="435" mass="50275">MDYPRDYALSNLDINLCTAFVIMPIKENFNISLGIIYEVCNNLGIQAKRADDITGQDIIMSNILKGIAESEIIIVDISENNPNVFYELGIAHTLRTRNSVIIISKEDDISKSTPFDIRHWSILHYSENNLPLFKSKLKEKISQCRKTIDVKDYISHLLRNYTFEESVIGDFYKIANQTNASNLELVCNILCYNISTIHCNRNSIIDLNIYLTTLGDYKNGIFQKISWLLKFLIFTSDFVLSQYIDTIKTKFLQEWHRDNIRMDDADYWNFVANLCCKIIEKKHVEKSAAISWMIRYLSNARMGRIDKVRTKIEDFLININDEEIDNTLVNVLEGKNRTAKESAVDICGQKPIYKAIDNLLKILKTETDPHLIRSSINALTRMEVKAAGPLIYNWMENNRDKWGEQAVSASLMHVAESALQRLDLDSYNRLIEMKK</sequence>
<dbReference type="EMBL" id="CZBF01000002">
    <property type="protein sequence ID" value="CUP60110.1"/>
    <property type="molecule type" value="Genomic_DNA"/>
</dbReference>
<proteinExistence type="predicted"/>
<accession>A0A174PMS3</accession>
<evidence type="ECO:0000313" key="1">
    <source>
        <dbReference type="EMBL" id="CUP60110.1"/>
    </source>
</evidence>
<dbReference type="AlphaFoldDB" id="A0A174PMS3"/>
<dbReference type="Proteomes" id="UP000095788">
    <property type="component" value="Unassembled WGS sequence"/>
</dbReference>
<dbReference type="SUPFAM" id="SSF48371">
    <property type="entry name" value="ARM repeat"/>
    <property type="match status" value="1"/>
</dbReference>
<dbReference type="Gene3D" id="3.40.50.450">
    <property type="match status" value="1"/>
</dbReference>
<gene>
    <name evidence="1" type="ORF">ERS852554_01166</name>
</gene>